<sequence>MKFVLASYGSRGDIEPSVAIGSELLRRGHEVDIAVPPDFVSFAEKAGLSAVAYGPNLHEFWDENFLRSFWPNLLRSLWTIREPIRLVRELWEPCLRHWKEMSQTLTSLCDGADLLFTGLLYQDLAVSVAEYYHAPFVTLHYFPIRPNGQLFDSVPSPVLRSAMTLHDWFCWRMNKRAEDAQRRELGLPKATRFAGRRIVESGSLEIQAYDTAFFPGLEAEWEKWGDRRPFVGALTMEMATDVDDEVASWIASGSPPICFCLATIAVESPAATVELIGGACAELGERALVCTGLRDFSGAPQFEHVKVAGMVNYGTTFPACRAVVHHGGSGTTAAGLRAGMPTLILWTAGDQPFWAASVKRLKVGTARRFAATNRQSLVADLRRILAPEYTTRARDFATHMTKPAESVARAAELVEEFARVKRVAS</sequence>
<keyword evidence="3" id="KW-0808">Transferase</keyword>
<accession>A0A1W9ZLE7</accession>
<reference evidence="3 4" key="1">
    <citation type="submission" date="2016-12" db="EMBL/GenBank/DDBJ databases">
        <title>The new phylogeny of genus Mycobacterium.</title>
        <authorList>
            <person name="Tortoli E."/>
            <person name="Trovato A."/>
            <person name="Cirillo D.M."/>
        </authorList>
    </citation>
    <scope>NUCLEOTIDE SEQUENCE [LARGE SCALE GENOMIC DNA]</scope>
    <source>
        <strain evidence="3 4">DSM 45069</strain>
    </source>
</reference>
<gene>
    <name evidence="3" type="ORF">BST14_08475</name>
</gene>
<keyword evidence="4" id="KW-1185">Reference proteome</keyword>
<feature type="domain" description="Glycosyltransferase family 28 N-terminal" evidence="1">
    <location>
        <begin position="3"/>
        <end position="93"/>
    </location>
</feature>
<comment type="caution">
    <text evidence="3">The sequence shown here is derived from an EMBL/GenBank/DDBJ whole genome shotgun (WGS) entry which is preliminary data.</text>
</comment>
<dbReference type="InterPro" id="IPR004276">
    <property type="entry name" value="GlycoTrans_28_N"/>
</dbReference>
<proteinExistence type="predicted"/>
<dbReference type="CDD" id="cd03784">
    <property type="entry name" value="GT1_Gtf-like"/>
    <property type="match status" value="1"/>
</dbReference>
<evidence type="ECO:0000313" key="4">
    <source>
        <dbReference type="Proteomes" id="UP000192707"/>
    </source>
</evidence>
<name>A0A1W9ZLE7_MYCAI</name>
<dbReference type="AlphaFoldDB" id="A0A1W9ZLE7"/>
<dbReference type="FunFam" id="3.40.50.2000:FF:000009">
    <property type="entry name" value="Sterol 3-beta-glucosyltransferase UGT80A2"/>
    <property type="match status" value="1"/>
</dbReference>
<evidence type="ECO:0000259" key="2">
    <source>
        <dbReference type="Pfam" id="PF06722"/>
    </source>
</evidence>
<dbReference type="SUPFAM" id="SSF53756">
    <property type="entry name" value="UDP-Glycosyltransferase/glycogen phosphorylase"/>
    <property type="match status" value="1"/>
</dbReference>
<feature type="domain" description="Erythromycin biosynthesis protein CIII-like C-terminal" evidence="2">
    <location>
        <begin position="304"/>
        <end position="406"/>
    </location>
</feature>
<protein>
    <submittedName>
        <fullName evidence="3">Glycosyl transferase family 1</fullName>
    </submittedName>
</protein>
<dbReference type="OrthoDB" id="3253247at2"/>
<organism evidence="3 4">
    <name type="scientific">Mycobacterium arosiense ATCC BAA-1401 = DSM 45069</name>
    <dbReference type="NCBI Taxonomy" id="1265311"/>
    <lineage>
        <taxon>Bacteria</taxon>
        <taxon>Bacillati</taxon>
        <taxon>Actinomycetota</taxon>
        <taxon>Actinomycetes</taxon>
        <taxon>Mycobacteriales</taxon>
        <taxon>Mycobacteriaceae</taxon>
        <taxon>Mycobacterium</taxon>
        <taxon>Mycobacterium avium complex (MAC)</taxon>
    </lineage>
</organism>
<dbReference type="InterPro" id="IPR050426">
    <property type="entry name" value="Glycosyltransferase_28"/>
</dbReference>
<dbReference type="Pfam" id="PF06722">
    <property type="entry name" value="EryCIII-like_C"/>
    <property type="match status" value="1"/>
</dbReference>
<evidence type="ECO:0000313" key="3">
    <source>
        <dbReference type="EMBL" id="ORA17728.1"/>
    </source>
</evidence>
<evidence type="ECO:0000259" key="1">
    <source>
        <dbReference type="Pfam" id="PF03033"/>
    </source>
</evidence>
<dbReference type="Proteomes" id="UP000192707">
    <property type="component" value="Unassembled WGS sequence"/>
</dbReference>
<dbReference type="RefSeq" id="WP_083064054.1">
    <property type="nucleotide sequence ID" value="NZ_MVHG01000013.1"/>
</dbReference>
<dbReference type="GO" id="GO:0016758">
    <property type="term" value="F:hexosyltransferase activity"/>
    <property type="evidence" value="ECO:0007669"/>
    <property type="project" value="InterPro"/>
</dbReference>
<dbReference type="InterPro" id="IPR002213">
    <property type="entry name" value="UDP_glucos_trans"/>
</dbReference>
<dbReference type="InterPro" id="IPR010610">
    <property type="entry name" value="EryCIII-like_C"/>
</dbReference>
<dbReference type="Pfam" id="PF03033">
    <property type="entry name" value="Glyco_transf_28"/>
    <property type="match status" value="1"/>
</dbReference>
<dbReference type="GO" id="GO:0005975">
    <property type="term" value="P:carbohydrate metabolic process"/>
    <property type="evidence" value="ECO:0007669"/>
    <property type="project" value="InterPro"/>
</dbReference>
<dbReference type="PANTHER" id="PTHR48050">
    <property type="entry name" value="STEROL 3-BETA-GLUCOSYLTRANSFERASE"/>
    <property type="match status" value="1"/>
</dbReference>
<dbReference type="GO" id="GO:0033072">
    <property type="term" value="P:vancomycin biosynthetic process"/>
    <property type="evidence" value="ECO:0007669"/>
    <property type="project" value="UniProtKB-ARBA"/>
</dbReference>
<dbReference type="PANTHER" id="PTHR48050:SF13">
    <property type="entry name" value="STEROL 3-BETA-GLUCOSYLTRANSFERASE UGT80A2"/>
    <property type="match status" value="1"/>
</dbReference>
<dbReference type="EMBL" id="MVHG01000013">
    <property type="protein sequence ID" value="ORA17728.1"/>
    <property type="molecule type" value="Genomic_DNA"/>
</dbReference>
<dbReference type="GO" id="GO:0008194">
    <property type="term" value="F:UDP-glycosyltransferase activity"/>
    <property type="evidence" value="ECO:0007669"/>
    <property type="project" value="InterPro"/>
</dbReference>
<dbReference type="Gene3D" id="3.40.50.2000">
    <property type="entry name" value="Glycogen Phosphorylase B"/>
    <property type="match status" value="2"/>
</dbReference>